<evidence type="ECO:0000256" key="2">
    <source>
        <dbReference type="ARBA" id="ARBA00022475"/>
    </source>
</evidence>
<evidence type="ECO:0000256" key="6">
    <source>
        <dbReference type="SAM" id="Phobius"/>
    </source>
</evidence>
<protein>
    <recommendedName>
        <fullName evidence="9">Flippase-like domain-containing protein</fullName>
    </recommendedName>
</protein>
<feature type="transmembrane region" description="Helical" evidence="6">
    <location>
        <begin position="34"/>
        <end position="61"/>
    </location>
</feature>
<dbReference type="Proteomes" id="UP000179258">
    <property type="component" value="Unassembled WGS sequence"/>
</dbReference>
<feature type="transmembrane region" description="Helical" evidence="6">
    <location>
        <begin position="153"/>
        <end position="173"/>
    </location>
</feature>
<keyword evidence="5 6" id="KW-0472">Membrane</keyword>
<feature type="transmembrane region" description="Helical" evidence="6">
    <location>
        <begin position="125"/>
        <end position="147"/>
    </location>
</feature>
<keyword evidence="3 6" id="KW-0812">Transmembrane</keyword>
<evidence type="ECO:0000313" key="8">
    <source>
        <dbReference type="Proteomes" id="UP000179258"/>
    </source>
</evidence>
<gene>
    <name evidence="7" type="ORF">A3D59_04755</name>
</gene>
<feature type="transmembrane region" description="Helical" evidence="6">
    <location>
        <begin position="81"/>
        <end position="104"/>
    </location>
</feature>
<sequence length="346" mass="38199">MKRTIVFLTFLFLGIVLFSLVLRFAGRKAIEMTLLLFAGPGGIIILLFTALMILLGTVRWREILKTLGYDIPYRDLWRADFSYFAINFFAPQLFIGGEAFQSYLLSKRFGVRPEKAIASAVIERILEFTWSAVVIVVGSVFLISAIGFPPQSLFIFLGAAFVFLAVLLAAFYFKSFRRQSIVKMFIKKTSRKNHVLEVEEDVFRFFQLRSGRLWRGFFVTALKGAVNLIRILAVIFFLGKSVGLTSAVSMLGALYLALLFPIPAALGSHDALQAFVFGVLGLGRETGAALALIIRGAEFSVALVGLIFLVRTGLYLIKISYGGRSLSAGGQARYIPPAISSGKNKS</sequence>
<name>A0A1G2R4C4_9BACT</name>
<evidence type="ECO:0000313" key="7">
    <source>
        <dbReference type="EMBL" id="OHA67714.1"/>
    </source>
</evidence>
<organism evidence="7 8">
    <name type="scientific">Candidatus Wildermuthbacteria bacterium RIFCSPHIGHO2_02_FULL_47_17</name>
    <dbReference type="NCBI Taxonomy" id="1802452"/>
    <lineage>
        <taxon>Bacteria</taxon>
        <taxon>Candidatus Wildermuthiibacteriota</taxon>
    </lineage>
</organism>
<evidence type="ECO:0000256" key="4">
    <source>
        <dbReference type="ARBA" id="ARBA00022989"/>
    </source>
</evidence>
<keyword evidence="4 6" id="KW-1133">Transmembrane helix</keyword>
<dbReference type="Pfam" id="PF03706">
    <property type="entry name" value="LPG_synthase_TM"/>
    <property type="match status" value="1"/>
</dbReference>
<feature type="transmembrane region" description="Helical" evidence="6">
    <location>
        <begin position="244"/>
        <end position="262"/>
    </location>
</feature>
<keyword evidence="2" id="KW-1003">Cell membrane</keyword>
<feature type="transmembrane region" description="Helical" evidence="6">
    <location>
        <begin position="274"/>
        <end position="293"/>
    </location>
</feature>
<accession>A0A1G2R4C4</accession>
<comment type="caution">
    <text evidence="7">The sequence shown here is derived from an EMBL/GenBank/DDBJ whole genome shotgun (WGS) entry which is preliminary data.</text>
</comment>
<dbReference type="PANTHER" id="PTHR39087">
    <property type="entry name" value="UPF0104 MEMBRANE PROTEIN MJ1595"/>
    <property type="match status" value="1"/>
</dbReference>
<reference evidence="7 8" key="1">
    <citation type="journal article" date="2016" name="Nat. Commun.">
        <title>Thousands of microbial genomes shed light on interconnected biogeochemical processes in an aquifer system.</title>
        <authorList>
            <person name="Anantharaman K."/>
            <person name="Brown C.T."/>
            <person name="Hug L.A."/>
            <person name="Sharon I."/>
            <person name="Castelle C.J."/>
            <person name="Probst A.J."/>
            <person name="Thomas B.C."/>
            <person name="Singh A."/>
            <person name="Wilkins M.J."/>
            <person name="Karaoz U."/>
            <person name="Brodie E.L."/>
            <person name="Williams K.H."/>
            <person name="Hubbard S.S."/>
            <person name="Banfield J.F."/>
        </authorList>
    </citation>
    <scope>NUCLEOTIDE SEQUENCE [LARGE SCALE GENOMIC DNA]</scope>
</reference>
<feature type="transmembrane region" description="Helical" evidence="6">
    <location>
        <begin position="213"/>
        <end position="238"/>
    </location>
</feature>
<dbReference type="PANTHER" id="PTHR39087:SF2">
    <property type="entry name" value="UPF0104 MEMBRANE PROTEIN MJ1595"/>
    <property type="match status" value="1"/>
</dbReference>
<evidence type="ECO:0000256" key="5">
    <source>
        <dbReference type="ARBA" id="ARBA00023136"/>
    </source>
</evidence>
<dbReference type="NCBIfam" id="TIGR00374">
    <property type="entry name" value="flippase-like domain"/>
    <property type="match status" value="1"/>
</dbReference>
<feature type="transmembrane region" description="Helical" evidence="6">
    <location>
        <begin position="6"/>
        <end position="22"/>
    </location>
</feature>
<evidence type="ECO:0000256" key="1">
    <source>
        <dbReference type="ARBA" id="ARBA00004651"/>
    </source>
</evidence>
<evidence type="ECO:0000256" key="3">
    <source>
        <dbReference type="ARBA" id="ARBA00022692"/>
    </source>
</evidence>
<dbReference type="InterPro" id="IPR022791">
    <property type="entry name" value="L-PG_synthase/AglD"/>
</dbReference>
<evidence type="ECO:0008006" key="9">
    <source>
        <dbReference type="Google" id="ProtNLM"/>
    </source>
</evidence>
<dbReference type="EMBL" id="MHTX01000035">
    <property type="protein sequence ID" value="OHA67714.1"/>
    <property type="molecule type" value="Genomic_DNA"/>
</dbReference>
<dbReference type="AlphaFoldDB" id="A0A1G2R4C4"/>
<proteinExistence type="predicted"/>
<comment type="subcellular location">
    <subcellularLocation>
        <location evidence="1">Cell membrane</location>
        <topology evidence="1">Multi-pass membrane protein</topology>
    </subcellularLocation>
</comment>
<dbReference type="GO" id="GO:0005886">
    <property type="term" value="C:plasma membrane"/>
    <property type="evidence" value="ECO:0007669"/>
    <property type="project" value="UniProtKB-SubCell"/>
</dbReference>
<feature type="transmembrane region" description="Helical" evidence="6">
    <location>
        <begin position="299"/>
        <end position="317"/>
    </location>
</feature>